<proteinExistence type="predicted"/>
<dbReference type="EMBL" id="MK500450">
    <property type="protein sequence ID" value="QBK89969.1"/>
    <property type="molecule type" value="Genomic_DNA"/>
</dbReference>
<reference evidence="1" key="1">
    <citation type="journal article" date="2019" name="MBio">
        <title>Virus Genomes from Deep Sea Sediments Expand the Ocean Megavirome and Support Independent Origins of Viral Gigantism.</title>
        <authorList>
            <person name="Backstrom D."/>
            <person name="Yutin N."/>
            <person name="Jorgensen S.L."/>
            <person name="Dharamshi J."/>
            <person name="Homa F."/>
            <person name="Zaremba-Niedwiedzka K."/>
            <person name="Spang A."/>
            <person name="Wolf Y.I."/>
            <person name="Koonin E.V."/>
            <person name="Ettema T.J."/>
        </authorList>
    </citation>
    <scope>NUCLEOTIDE SEQUENCE</scope>
</reference>
<gene>
    <name evidence="1" type="ORF">LCPAC101_02520</name>
</gene>
<sequence>MDTEQYKANKAQKDDVQSLIHTFIDGDDKRIGLINALMSQVIEVKTGRRDRVNTRDLVLLYANNNT</sequence>
<organism evidence="1">
    <name type="scientific">Pithovirus LCPAC101</name>
    <dbReference type="NCBI Taxonomy" id="2506586"/>
    <lineage>
        <taxon>Viruses</taxon>
        <taxon>Pithoviruses</taxon>
    </lineage>
</organism>
<name>A0A481Z4N0_9VIRU</name>
<accession>A0A481Z4N0</accession>
<protein>
    <submittedName>
        <fullName evidence="1">Uncharacterized protein</fullName>
    </submittedName>
</protein>
<evidence type="ECO:0000313" key="1">
    <source>
        <dbReference type="EMBL" id="QBK89969.1"/>
    </source>
</evidence>